<sequence>MKMARALFCMAIACIFIQSVITAKLDAQNRRLILDIKDQKTTNKQYYSSNFDTSK</sequence>
<dbReference type="KEGG" id="gfs:119645245"/>
<dbReference type="GeneID" id="119645245"/>
<organism evidence="2 3">
    <name type="scientific">Glossina fuscipes</name>
    <dbReference type="NCBI Taxonomy" id="7396"/>
    <lineage>
        <taxon>Eukaryota</taxon>
        <taxon>Metazoa</taxon>
        <taxon>Ecdysozoa</taxon>
        <taxon>Arthropoda</taxon>
        <taxon>Hexapoda</taxon>
        <taxon>Insecta</taxon>
        <taxon>Pterygota</taxon>
        <taxon>Neoptera</taxon>
        <taxon>Endopterygota</taxon>
        <taxon>Diptera</taxon>
        <taxon>Brachycera</taxon>
        <taxon>Muscomorpha</taxon>
        <taxon>Hippoboscoidea</taxon>
        <taxon>Glossinidae</taxon>
        <taxon>Glossina</taxon>
    </lineage>
</organism>
<name>A0A9C5ZPQ9_9MUSC</name>
<keyword evidence="2" id="KW-1185">Reference proteome</keyword>
<reference evidence="3" key="1">
    <citation type="submission" date="2025-08" db="UniProtKB">
        <authorList>
            <consortium name="RefSeq"/>
        </authorList>
    </citation>
    <scope>IDENTIFICATION</scope>
    <source>
        <tissue evidence="3">Whole body pupa</tissue>
    </source>
</reference>
<feature type="signal peptide" evidence="1">
    <location>
        <begin position="1"/>
        <end position="22"/>
    </location>
</feature>
<evidence type="ECO:0000313" key="3">
    <source>
        <dbReference type="RefSeq" id="XP_037901269.1"/>
    </source>
</evidence>
<evidence type="ECO:0000313" key="2">
    <source>
        <dbReference type="Proteomes" id="UP000092443"/>
    </source>
</evidence>
<dbReference type="AlphaFoldDB" id="A0A9C5ZPQ9"/>
<dbReference type="Proteomes" id="UP000092443">
    <property type="component" value="Unplaced"/>
</dbReference>
<dbReference type="RefSeq" id="XP_037901269.1">
    <property type="nucleotide sequence ID" value="XM_038045341.1"/>
</dbReference>
<protein>
    <submittedName>
        <fullName evidence="3">Uncharacterized protein LOC119645245</fullName>
    </submittedName>
</protein>
<feature type="chain" id="PRO_5038692775" evidence="1">
    <location>
        <begin position="23"/>
        <end position="55"/>
    </location>
</feature>
<gene>
    <name evidence="3" type="primary">LOC119645245</name>
</gene>
<keyword evidence="1" id="KW-0732">Signal</keyword>
<accession>A0A9C5ZPQ9</accession>
<evidence type="ECO:0000256" key="1">
    <source>
        <dbReference type="SAM" id="SignalP"/>
    </source>
</evidence>
<proteinExistence type="predicted"/>